<dbReference type="RefSeq" id="WP_007988850.1">
    <property type="nucleotide sequence ID" value="NZ_BAEM01000034.1"/>
</dbReference>
<protein>
    <recommendedName>
        <fullName evidence="2">FlgO domain-containing protein</fullName>
    </recommendedName>
</protein>
<dbReference type="Proteomes" id="UP000006320">
    <property type="component" value="Unassembled WGS sequence"/>
</dbReference>
<dbReference type="Pfam" id="PF17680">
    <property type="entry name" value="FlgO"/>
    <property type="match status" value="1"/>
</dbReference>
<dbReference type="EMBL" id="BAEM01000034">
    <property type="protein sequence ID" value="GAC10683.1"/>
    <property type="molecule type" value="Genomic_DNA"/>
</dbReference>
<name>A0AAV3V1K1_9ALTE</name>
<proteinExistence type="predicted"/>
<organism evidence="3 4">
    <name type="scientific">Paraglaciecola chathamensis S18K6</name>
    <dbReference type="NCBI Taxonomy" id="1127672"/>
    <lineage>
        <taxon>Bacteria</taxon>
        <taxon>Pseudomonadati</taxon>
        <taxon>Pseudomonadota</taxon>
        <taxon>Gammaproteobacteria</taxon>
        <taxon>Alteromonadales</taxon>
        <taxon>Alteromonadaceae</taxon>
        <taxon>Paraglaciecola</taxon>
    </lineage>
</organism>
<evidence type="ECO:0000313" key="4">
    <source>
        <dbReference type="Proteomes" id="UP000006320"/>
    </source>
</evidence>
<feature type="region of interest" description="Disordered" evidence="1">
    <location>
        <begin position="183"/>
        <end position="208"/>
    </location>
</feature>
<feature type="region of interest" description="Disordered" evidence="1">
    <location>
        <begin position="115"/>
        <end position="136"/>
    </location>
</feature>
<feature type="domain" description="FlgO" evidence="2">
    <location>
        <begin position="229"/>
        <end position="355"/>
    </location>
</feature>
<feature type="compositionally biased region" description="Polar residues" evidence="1">
    <location>
        <begin position="184"/>
        <end position="198"/>
    </location>
</feature>
<gene>
    <name evidence="3" type="ORF">GCHA_2740</name>
</gene>
<evidence type="ECO:0000313" key="3">
    <source>
        <dbReference type="EMBL" id="GAC10683.1"/>
    </source>
</evidence>
<dbReference type="AlphaFoldDB" id="A0AAV3V1K1"/>
<evidence type="ECO:0000256" key="1">
    <source>
        <dbReference type="SAM" id="MobiDB-lite"/>
    </source>
</evidence>
<feature type="compositionally biased region" description="Polar residues" evidence="1">
    <location>
        <begin position="115"/>
        <end position="134"/>
    </location>
</feature>
<sequence length="363" mass="38994">MSKFIMDNAKTISVLSRAGCAGLMLISLCGCSMFQGEDDIVVDKSDPQYLELKAMLEQQKIEWEAQKPALERLVKNEEDLAFLIDALSKMSIIGSSPSLEQYMLGQPQYVQDKANGTKSNGISVGGSQTINSGDTNTSINVNNVNSGNTSYANPLAPLVDTPAELTQLMTDLQKLARTQRYKALNNQNSPDNSQATSNDELKPDKSIGRNGTTYGGIFANSKVQLDDYAQQLAGKLAKFSAIEGTTVGVASFVDFDETLRNSSSLGNQFAEALATELPRYGVNVVDFKLTKHIDVSAMGDLALSRNGAQLNGQTNMDYVLTGTLVATPRGVKINSRVVSVNDNSVIAAASTFVPRGLLAQMKP</sequence>
<reference evidence="3 4" key="1">
    <citation type="journal article" date="2017" name="Antonie Van Leeuwenhoek">
        <title>Rhizobium rhizosphaerae sp. nov., a novel species isolated from rice rhizosphere.</title>
        <authorList>
            <person name="Zhao J.J."/>
            <person name="Zhang J."/>
            <person name="Zhang R.J."/>
            <person name="Zhang C.W."/>
            <person name="Yin H.Q."/>
            <person name="Zhang X.X."/>
        </authorList>
    </citation>
    <scope>NUCLEOTIDE SEQUENCE [LARGE SCALE GENOMIC DNA]</scope>
    <source>
        <strain evidence="3 4">S18K6</strain>
    </source>
</reference>
<comment type="caution">
    <text evidence="3">The sequence shown here is derived from an EMBL/GenBank/DDBJ whole genome shotgun (WGS) entry which is preliminary data.</text>
</comment>
<dbReference type="InterPro" id="IPR041215">
    <property type="entry name" value="FlgO_dom"/>
</dbReference>
<dbReference type="PROSITE" id="PS51257">
    <property type="entry name" value="PROKAR_LIPOPROTEIN"/>
    <property type="match status" value="1"/>
</dbReference>
<evidence type="ECO:0000259" key="2">
    <source>
        <dbReference type="Pfam" id="PF17680"/>
    </source>
</evidence>
<accession>A0AAV3V1K1</accession>